<reference evidence="1 2" key="1">
    <citation type="submission" date="2016-10" db="EMBL/GenBank/DDBJ databases">
        <authorList>
            <person name="de Groot N.N."/>
        </authorList>
    </citation>
    <scope>NUCLEOTIDE SEQUENCE [LARGE SCALE GENOMIC DNA]</scope>
    <source>
        <strain evidence="1 2">CGMCC 1.3430</strain>
    </source>
</reference>
<dbReference type="Proteomes" id="UP000198773">
    <property type="component" value="Unassembled WGS sequence"/>
</dbReference>
<accession>A0A1H4DFX5</accession>
<organism evidence="1 2">
    <name type="scientific">Alkalimonas amylolytica</name>
    <dbReference type="NCBI Taxonomy" id="152573"/>
    <lineage>
        <taxon>Bacteria</taxon>
        <taxon>Pseudomonadati</taxon>
        <taxon>Pseudomonadota</taxon>
        <taxon>Gammaproteobacteria</taxon>
        <taxon>Alkalimonas</taxon>
    </lineage>
</organism>
<evidence type="ECO:0000313" key="1">
    <source>
        <dbReference type="EMBL" id="SEA71655.1"/>
    </source>
</evidence>
<dbReference type="AlphaFoldDB" id="A0A1H4DFX5"/>
<keyword evidence="2" id="KW-1185">Reference proteome</keyword>
<protein>
    <submittedName>
        <fullName evidence="1">Uncharacterized protein</fullName>
    </submittedName>
</protein>
<evidence type="ECO:0000313" key="2">
    <source>
        <dbReference type="Proteomes" id="UP000198773"/>
    </source>
</evidence>
<proteinExistence type="predicted"/>
<dbReference type="EMBL" id="FNRM01000005">
    <property type="protein sequence ID" value="SEA71655.1"/>
    <property type="molecule type" value="Genomic_DNA"/>
</dbReference>
<gene>
    <name evidence="1" type="ORF">SAMN04488051_105234</name>
</gene>
<sequence length="121" mass="13758">MKPLILILLVILLLATFSDHPRVSPYKEKLIEQIYQIAGSSSRSGEAQALRNINHLFTELGKELGEGQRAQLQRAASSKQELLLFRQRYCIDGDFNPLLFGEPLRKACGIINSQYDILMRQ</sequence>
<name>A0A1H4DFX5_ALKAM</name>
<dbReference type="RefSeq" id="WP_091343055.1">
    <property type="nucleotide sequence ID" value="NZ_FNRM01000005.1"/>
</dbReference>
<dbReference type="OrthoDB" id="6315326at2"/>
<dbReference type="STRING" id="152573.SAMN04488051_105234"/>